<feature type="transmembrane region" description="Helical" evidence="8">
    <location>
        <begin position="252"/>
        <end position="272"/>
    </location>
</feature>
<sequence>MGRIKQGTPAFRRANIAFFAAGFNTFAILYCTQPLLPEFAKEFHISATTASLALSGTTMSLAVSMLFISALSERWGRKQLMIVSMLIASLLSILTMFSTTFSSVLTFRIIEGIILGGVPSIAMAYLGEEIDPGSLGVAMGLYISGNSLGAVSGRLISGVVSNYFNWHVGLGVISFISLCGSIIFWLTLPSSQNFKSHSLEAKKLLSTFTGHLKDPRLLCLYGIGFLILGSNVAMYNYVIYELSGPPYFISRSILSWIFLIFIVGMFSSVLMAKVAQHIGKSKALVLSLLITMAGAAITLEPNLWIKICGLPLLTFGFFGSHSIASGWVGQRATSNKAQASALYLFFYYMGSSFGGTAVGEFWSSYGWGGVVSVILAFLALALVFAAILIRKSAVPSKSSITQLPIKQKRVESHI</sequence>
<evidence type="ECO:0000256" key="4">
    <source>
        <dbReference type="ARBA" id="ARBA00022475"/>
    </source>
</evidence>
<accession>A0ABW3RZA5</accession>
<dbReference type="Gene3D" id="1.20.1250.20">
    <property type="entry name" value="MFS general substrate transporter like domains"/>
    <property type="match status" value="1"/>
</dbReference>
<dbReference type="PANTHER" id="PTHR43271">
    <property type="entry name" value="BLL2771 PROTEIN"/>
    <property type="match status" value="1"/>
</dbReference>
<dbReference type="RefSeq" id="WP_379320325.1">
    <property type="nucleotide sequence ID" value="NZ_JBHTLM010000012.1"/>
</dbReference>
<feature type="domain" description="Major facilitator superfamily (MFS) profile" evidence="9">
    <location>
        <begin position="10"/>
        <end position="393"/>
    </location>
</feature>
<dbReference type="InterPro" id="IPR005829">
    <property type="entry name" value="Sugar_transporter_CS"/>
</dbReference>
<feature type="transmembrane region" description="Helical" evidence="8">
    <location>
        <begin position="284"/>
        <end position="304"/>
    </location>
</feature>
<comment type="similarity">
    <text evidence="2">Belongs to the major facilitator superfamily.</text>
</comment>
<evidence type="ECO:0000256" key="6">
    <source>
        <dbReference type="ARBA" id="ARBA00022989"/>
    </source>
</evidence>
<dbReference type="Pfam" id="PF07690">
    <property type="entry name" value="MFS_1"/>
    <property type="match status" value="1"/>
</dbReference>
<dbReference type="PANTHER" id="PTHR43271:SF1">
    <property type="entry name" value="INNER MEMBRANE TRANSPORT PROTEIN YNFM"/>
    <property type="match status" value="1"/>
</dbReference>
<proteinExistence type="inferred from homology"/>
<evidence type="ECO:0000313" key="11">
    <source>
        <dbReference type="Proteomes" id="UP001597262"/>
    </source>
</evidence>
<dbReference type="CDD" id="cd17324">
    <property type="entry name" value="MFS_NepI_like"/>
    <property type="match status" value="1"/>
</dbReference>
<feature type="transmembrane region" description="Helical" evidence="8">
    <location>
        <begin position="139"/>
        <end position="160"/>
    </location>
</feature>
<dbReference type="PROSITE" id="PS00216">
    <property type="entry name" value="SUGAR_TRANSPORT_1"/>
    <property type="match status" value="1"/>
</dbReference>
<feature type="transmembrane region" description="Helical" evidence="8">
    <location>
        <begin position="12"/>
        <end position="30"/>
    </location>
</feature>
<keyword evidence="3" id="KW-0813">Transport</keyword>
<evidence type="ECO:0000256" key="8">
    <source>
        <dbReference type="SAM" id="Phobius"/>
    </source>
</evidence>
<evidence type="ECO:0000313" key="10">
    <source>
        <dbReference type="EMBL" id="MFD1177877.1"/>
    </source>
</evidence>
<keyword evidence="6 8" id="KW-1133">Transmembrane helix</keyword>
<protein>
    <submittedName>
        <fullName evidence="10">MFS transporter</fullName>
    </submittedName>
</protein>
<dbReference type="InterPro" id="IPR036259">
    <property type="entry name" value="MFS_trans_sf"/>
</dbReference>
<evidence type="ECO:0000256" key="2">
    <source>
        <dbReference type="ARBA" id="ARBA00008335"/>
    </source>
</evidence>
<organism evidence="10 11">
    <name type="scientific">Paenibacillus puldeungensis</name>
    <dbReference type="NCBI Taxonomy" id="696536"/>
    <lineage>
        <taxon>Bacteria</taxon>
        <taxon>Bacillati</taxon>
        <taxon>Bacillota</taxon>
        <taxon>Bacilli</taxon>
        <taxon>Bacillales</taxon>
        <taxon>Paenibacillaceae</taxon>
        <taxon>Paenibacillus</taxon>
    </lineage>
</organism>
<feature type="transmembrane region" description="Helical" evidence="8">
    <location>
        <begin position="310"/>
        <end position="329"/>
    </location>
</feature>
<dbReference type="PROSITE" id="PS50850">
    <property type="entry name" value="MFS"/>
    <property type="match status" value="1"/>
</dbReference>
<feature type="transmembrane region" description="Helical" evidence="8">
    <location>
        <begin position="50"/>
        <end position="68"/>
    </location>
</feature>
<keyword evidence="4" id="KW-1003">Cell membrane</keyword>
<dbReference type="InterPro" id="IPR020846">
    <property type="entry name" value="MFS_dom"/>
</dbReference>
<feature type="transmembrane region" description="Helical" evidence="8">
    <location>
        <begin position="80"/>
        <end position="99"/>
    </location>
</feature>
<comment type="caution">
    <text evidence="10">The sequence shown here is derived from an EMBL/GenBank/DDBJ whole genome shotgun (WGS) entry which is preliminary data.</text>
</comment>
<feature type="transmembrane region" description="Helical" evidence="8">
    <location>
        <begin position="166"/>
        <end position="188"/>
    </location>
</feature>
<dbReference type="SUPFAM" id="SSF103473">
    <property type="entry name" value="MFS general substrate transporter"/>
    <property type="match status" value="1"/>
</dbReference>
<gene>
    <name evidence="10" type="ORF">ACFQ3W_16425</name>
</gene>
<keyword evidence="7 8" id="KW-0472">Membrane</keyword>
<dbReference type="Proteomes" id="UP001597262">
    <property type="component" value="Unassembled WGS sequence"/>
</dbReference>
<dbReference type="EMBL" id="JBHTLM010000012">
    <property type="protein sequence ID" value="MFD1177877.1"/>
    <property type="molecule type" value="Genomic_DNA"/>
</dbReference>
<feature type="transmembrane region" description="Helical" evidence="8">
    <location>
        <begin position="341"/>
        <end position="359"/>
    </location>
</feature>
<evidence type="ECO:0000256" key="5">
    <source>
        <dbReference type="ARBA" id="ARBA00022692"/>
    </source>
</evidence>
<evidence type="ECO:0000259" key="9">
    <source>
        <dbReference type="PROSITE" id="PS50850"/>
    </source>
</evidence>
<evidence type="ECO:0000256" key="1">
    <source>
        <dbReference type="ARBA" id="ARBA00004651"/>
    </source>
</evidence>
<feature type="transmembrane region" description="Helical" evidence="8">
    <location>
        <begin position="218"/>
        <end position="240"/>
    </location>
</feature>
<dbReference type="InterPro" id="IPR011701">
    <property type="entry name" value="MFS"/>
</dbReference>
<comment type="subcellular location">
    <subcellularLocation>
        <location evidence="1">Cell membrane</location>
        <topology evidence="1">Multi-pass membrane protein</topology>
    </subcellularLocation>
</comment>
<evidence type="ECO:0000256" key="7">
    <source>
        <dbReference type="ARBA" id="ARBA00023136"/>
    </source>
</evidence>
<feature type="transmembrane region" description="Helical" evidence="8">
    <location>
        <begin position="105"/>
        <end position="127"/>
    </location>
</feature>
<keyword evidence="11" id="KW-1185">Reference proteome</keyword>
<name>A0ABW3RZA5_9BACL</name>
<feature type="transmembrane region" description="Helical" evidence="8">
    <location>
        <begin position="365"/>
        <end position="389"/>
    </location>
</feature>
<reference evidence="11" key="1">
    <citation type="journal article" date="2019" name="Int. J. Syst. Evol. Microbiol.">
        <title>The Global Catalogue of Microorganisms (GCM) 10K type strain sequencing project: providing services to taxonomists for standard genome sequencing and annotation.</title>
        <authorList>
            <consortium name="The Broad Institute Genomics Platform"/>
            <consortium name="The Broad Institute Genome Sequencing Center for Infectious Disease"/>
            <person name="Wu L."/>
            <person name="Ma J."/>
        </authorList>
    </citation>
    <scope>NUCLEOTIDE SEQUENCE [LARGE SCALE GENOMIC DNA]</scope>
    <source>
        <strain evidence="11">CCUG 59189</strain>
    </source>
</reference>
<keyword evidence="5 8" id="KW-0812">Transmembrane</keyword>
<evidence type="ECO:0000256" key="3">
    <source>
        <dbReference type="ARBA" id="ARBA00022448"/>
    </source>
</evidence>